<dbReference type="EMBL" id="PEZV01000010">
    <property type="protein sequence ID" value="PIT97436.1"/>
    <property type="molecule type" value="Genomic_DNA"/>
</dbReference>
<reference evidence="2" key="1">
    <citation type="submission" date="2017-09" db="EMBL/GenBank/DDBJ databases">
        <title>Depth-based differentiation of microbial function through sediment-hosted aquifers and enrichment of novel symbionts in the deep terrestrial subsurface.</title>
        <authorList>
            <person name="Probst A.J."/>
            <person name="Ladd B."/>
            <person name="Jarett J.K."/>
            <person name="Geller-Mcgrath D.E."/>
            <person name="Sieber C.M.K."/>
            <person name="Emerson J.B."/>
            <person name="Anantharaman K."/>
            <person name="Thomas B.C."/>
            <person name="Malmstrom R."/>
            <person name="Stieglmeier M."/>
            <person name="Klingl A."/>
            <person name="Woyke T."/>
            <person name="Ryan C.M."/>
            <person name="Banfield J.F."/>
        </authorList>
    </citation>
    <scope>NUCLEOTIDE SEQUENCE [LARGE SCALE GENOMIC DNA]</scope>
</reference>
<protein>
    <submittedName>
        <fullName evidence="1">Uncharacterized protein</fullName>
    </submittedName>
</protein>
<sequence length="418" mass="47480">MLRDGQFTVIESPRRSLALGEESQRPSDEELNSPDFDFDGFFYRQAVVVAKNPRTQSEFVVTPKTGTYSNKDLMIMALGKDRPVHFGSLQESDGRYYFGLIREIVDVLEGDNDVSNIIVGTNINPEETQLKTAQSIKSLHTHIVGYPKEAFPEGQSKPLHEAIGELVQKRLFVRDGEIIDPEKKRQYYQKQLDDPFIPVAKDILTPQISQIAKSINPDLEVGEYSQGVVINMANGFESLSETDLYCLHREIEQLIRDLYYQIESIYASRSEDQARPVPIEQEKIESGLRGFFESYHLSDDSQRRLLSLAKNIKSADEVSEKDWFLKGFAFTITLVIDKENGGAKLYVSPKVTSGMGVLESVGIVLIRDPDKRFSGEEEKAQDEFYSRVADNIQKKIEGVREGQYLPIVSERLREGNYD</sequence>
<evidence type="ECO:0000313" key="1">
    <source>
        <dbReference type="EMBL" id="PIT97436.1"/>
    </source>
</evidence>
<dbReference type="Proteomes" id="UP000228596">
    <property type="component" value="Unassembled WGS sequence"/>
</dbReference>
<evidence type="ECO:0000313" key="2">
    <source>
        <dbReference type="Proteomes" id="UP000228596"/>
    </source>
</evidence>
<proteinExistence type="predicted"/>
<comment type="caution">
    <text evidence="1">The sequence shown here is derived from an EMBL/GenBank/DDBJ whole genome shotgun (WGS) entry which is preliminary data.</text>
</comment>
<organism evidence="1 2">
    <name type="scientific">Candidatus Berkelbacteria bacterium CG10_big_fil_rev_8_21_14_0_10_41_12</name>
    <dbReference type="NCBI Taxonomy" id="1974513"/>
    <lineage>
        <taxon>Bacteria</taxon>
        <taxon>Candidatus Berkelbacteria</taxon>
    </lineage>
</organism>
<accession>A0A2M6WXG9</accession>
<dbReference type="AlphaFoldDB" id="A0A2M6WXG9"/>
<name>A0A2M6WXG9_9BACT</name>
<gene>
    <name evidence="1" type="ORF">COT77_01420</name>
</gene>